<evidence type="ECO:0000313" key="3">
    <source>
        <dbReference type="EMBL" id="KAB7395918.1"/>
    </source>
</evidence>
<dbReference type="EMBL" id="WDQK01000005">
    <property type="protein sequence ID" value="KAB7395918.1"/>
    <property type="molecule type" value="Genomic_DNA"/>
</dbReference>
<dbReference type="InterPro" id="IPR007525">
    <property type="entry name" value="FrhB_FdhB_C"/>
</dbReference>
<dbReference type="Proteomes" id="UP000468842">
    <property type="component" value="Unassembled WGS sequence"/>
</dbReference>
<proteinExistence type="predicted"/>
<dbReference type="PANTHER" id="PTHR31332">
    <property type="entry name" value="7-HYDROXYMETHYL CHLOROPHYLL A REDUCTASE, CHLOROPLASTIC"/>
    <property type="match status" value="1"/>
</dbReference>
<dbReference type="Pfam" id="PF04432">
    <property type="entry name" value="FrhB_FdhB_C"/>
    <property type="match status" value="1"/>
</dbReference>
<feature type="domain" description="Coenzyme F420 hydrogenase/dehydrogenase beta subunit C-terminal" evidence="2">
    <location>
        <begin position="215"/>
        <end position="380"/>
    </location>
</feature>
<evidence type="ECO:0000259" key="2">
    <source>
        <dbReference type="Pfam" id="PF04432"/>
    </source>
</evidence>
<comment type="caution">
    <text evidence="3">The sequence shown here is derived from an EMBL/GenBank/DDBJ whole genome shotgun (WGS) entry which is preliminary data.</text>
</comment>
<feature type="domain" description="Coenzyme F420 hydrogenase/dehydrogenase beta subunit N-terminal" evidence="1">
    <location>
        <begin position="130"/>
        <end position="207"/>
    </location>
</feature>
<feature type="non-terminal residue" evidence="3">
    <location>
        <position position="1"/>
    </location>
</feature>
<dbReference type="AlphaFoldDB" id="A0A9P4BMI9"/>
<protein>
    <recommendedName>
        <fullName evidence="5">Coenzyme F420 hydrogenase</fullName>
    </recommendedName>
</protein>
<dbReference type="InterPro" id="IPR007516">
    <property type="entry name" value="Co_F420_Hydgase/DH_bsu_N"/>
</dbReference>
<evidence type="ECO:0008006" key="5">
    <source>
        <dbReference type="Google" id="ProtNLM"/>
    </source>
</evidence>
<dbReference type="InterPro" id="IPR045220">
    <property type="entry name" value="FRHB/FDHB/HCAR-like"/>
</dbReference>
<evidence type="ECO:0000259" key="1">
    <source>
        <dbReference type="Pfam" id="PF04422"/>
    </source>
</evidence>
<dbReference type="PANTHER" id="PTHR31332:SF0">
    <property type="entry name" value="7-HYDROXYMETHYL CHLOROPHYLL A REDUCTASE, CHLOROPLASTIC"/>
    <property type="match status" value="1"/>
</dbReference>
<sequence length="501" mass="56657">ENRTQDTGHVSISGPQPICAKSRALSVKDDELHTIERVIASPDEDAIGGTATYCIGCGSCAVIDPAFRIAKNADGCYRASVVGEPRDWIAAERVCPFASSVDENQLGEELFSKQSGVKYDQHLGYYLSAYAGYVSVDGWRSRGTSGGMISWLAAKMLQDGLVDAVIHAKDGPDPKNMYTIQISRTVDEIKAGAKAKYYPIELSEAIKQVREHEGRYLFIGLPCFVKAVRLLRREDPVLMKRIPYCIGLICGHLKSDFFGQAEAWESGVPLDKIARVDFRHKTSGTRASDYAIEVRRTDKDEPIVKRIAELSTANWGLGYFKYNACDYCDDVLAETADATFGDAWIPKYVSDDKGCNVIIIRNQAIQDLFNRYRNELVLHDSDATEVYQSQSSGFRHRRQGLAERLYIHQQRGEWTPTKRIKPSLDGIPERRQRVYAMRTILKNESFVAFREAVKAGDFTVFNKHMKPLERKYWRVSIPFKKRMMNLVKRAINKLGRILKKL</sequence>
<dbReference type="GO" id="GO:0052592">
    <property type="term" value="F:oxidoreductase activity, acting on CH or CH2 groups, with an iron-sulfur protein as acceptor"/>
    <property type="evidence" value="ECO:0007669"/>
    <property type="project" value="TreeGrafter"/>
</dbReference>
<organism evidence="3 4">
    <name type="scientific">Bifidobacterium longum</name>
    <dbReference type="NCBI Taxonomy" id="216816"/>
    <lineage>
        <taxon>Bacteria</taxon>
        <taxon>Bacillati</taxon>
        <taxon>Actinomycetota</taxon>
        <taxon>Actinomycetes</taxon>
        <taxon>Bifidobacteriales</taxon>
        <taxon>Bifidobacteriaceae</taxon>
        <taxon>Bifidobacterium</taxon>
    </lineage>
</organism>
<accession>A0A9P4BMI9</accession>
<name>A0A9P4BMI9_BIFLN</name>
<evidence type="ECO:0000313" key="4">
    <source>
        <dbReference type="Proteomes" id="UP000468842"/>
    </source>
</evidence>
<dbReference type="Pfam" id="PF04422">
    <property type="entry name" value="FrhB_FdhB_N"/>
    <property type="match status" value="1"/>
</dbReference>
<gene>
    <name evidence="3" type="ORF">GBB40_03505</name>
</gene>
<reference evidence="3 4" key="1">
    <citation type="journal article" date="2019" name="Nat. Med.">
        <title>A library of human gut bacterial isolates paired with longitudinal multiomics data enables mechanistic microbiome research.</title>
        <authorList>
            <person name="Poyet M."/>
            <person name="Groussin M."/>
            <person name="Gibbons S.M."/>
            <person name="Avila-Pacheco J."/>
            <person name="Jiang X."/>
            <person name="Kearney S.M."/>
            <person name="Perrotta A.R."/>
            <person name="Berdy B."/>
            <person name="Zhao S."/>
            <person name="Lieberman T.D."/>
            <person name="Swanson P.K."/>
            <person name="Smith M."/>
            <person name="Roesemann S."/>
            <person name="Alexander J.E."/>
            <person name="Rich S.A."/>
            <person name="Livny J."/>
            <person name="Vlamakis H."/>
            <person name="Clish C."/>
            <person name="Bullock K."/>
            <person name="Deik A."/>
            <person name="Scott J."/>
            <person name="Pierce K.A."/>
            <person name="Xavier R.J."/>
            <person name="Alm E.J."/>
        </authorList>
    </citation>
    <scope>NUCLEOTIDE SEQUENCE [LARGE SCALE GENOMIC DNA]</scope>
    <source>
        <strain evidence="3 4">BIOML-A37</strain>
    </source>
</reference>